<protein>
    <submittedName>
        <fullName evidence="1">Uncharacterized protein</fullName>
    </submittedName>
</protein>
<gene>
    <name evidence="2" type="ORF">BYL167_LOCUS6871</name>
    <name evidence="1" type="ORF">GIL414_LOCUS4685</name>
</gene>
<sequence length="86" mass="9313">PAIIDSNVTVSTQQTITTKISTLSIAVFGALQSGAFNYSTTWTNGTIPFRNCTIIIIANIIVTFRGQMLEINIQTLTNADTFTILS</sequence>
<evidence type="ECO:0000313" key="1">
    <source>
        <dbReference type="EMBL" id="CAF3864655.1"/>
    </source>
</evidence>
<organism evidence="1 3">
    <name type="scientific">Rotaria magnacalcarata</name>
    <dbReference type="NCBI Taxonomy" id="392030"/>
    <lineage>
        <taxon>Eukaryota</taxon>
        <taxon>Metazoa</taxon>
        <taxon>Spiralia</taxon>
        <taxon>Gnathifera</taxon>
        <taxon>Rotifera</taxon>
        <taxon>Eurotatoria</taxon>
        <taxon>Bdelloidea</taxon>
        <taxon>Philodinida</taxon>
        <taxon>Philodinidae</taxon>
        <taxon>Rotaria</taxon>
    </lineage>
</organism>
<accession>A0A8S2KQE6</accession>
<reference evidence="1" key="1">
    <citation type="submission" date="2021-02" db="EMBL/GenBank/DDBJ databases">
        <authorList>
            <person name="Nowell W R."/>
        </authorList>
    </citation>
    <scope>NUCLEOTIDE SEQUENCE</scope>
</reference>
<evidence type="ECO:0000313" key="3">
    <source>
        <dbReference type="Proteomes" id="UP000681720"/>
    </source>
</evidence>
<dbReference type="AlphaFoldDB" id="A0A8S2KQE6"/>
<dbReference type="Proteomes" id="UP000681967">
    <property type="component" value="Unassembled WGS sequence"/>
</dbReference>
<dbReference type="Proteomes" id="UP000681720">
    <property type="component" value="Unassembled WGS sequence"/>
</dbReference>
<evidence type="ECO:0000313" key="2">
    <source>
        <dbReference type="EMBL" id="CAF3870182.1"/>
    </source>
</evidence>
<name>A0A8S2KQE6_9BILA</name>
<dbReference type="EMBL" id="CAJOBJ010001159">
    <property type="protein sequence ID" value="CAF3864655.1"/>
    <property type="molecule type" value="Genomic_DNA"/>
</dbReference>
<dbReference type="EMBL" id="CAJOBH010001725">
    <property type="protein sequence ID" value="CAF3870182.1"/>
    <property type="molecule type" value="Genomic_DNA"/>
</dbReference>
<feature type="non-terminal residue" evidence="1">
    <location>
        <position position="1"/>
    </location>
</feature>
<proteinExistence type="predicted"/>
<comment type="caution">
    <text evidence="1">The sequence shown here is derived from an EMBL/GenBank/DDBJ whole genome shotgun (WGS) entry which is preliminary data.</text>
</comment>